<name>A0A157ZS72_9BURK</name>
<accession>A0A157ZS72</accession>
<organism evidence="1 2">
    <name type="scientific">Caballeronia ptereochthonis</name>
    <dbReference type="NCBI Taxonomy" id="1777144"/>
    <lineage>
        <taxon>Bacteria</taxon>
        <taxon>Pseudomonadati</taxon>
        <taxon>Pseudomonadota</taxon>
        <taxon>Betaproteobacteria</taxon>
        <taxon>Burkholderiales</taxon>
        <taxon>Burkholderiaceae</taxon>
        <taxon>Caballeronia</taxon>
    </lineage>
</organism>
<sequence length="242" mass="26272">MISSIESTADGFSILAIILARPLIRLRASRTSSARCTKDNAIHSTPCSKPNCRSCLSLSVIAGMGRTTLGTLTPFRSERRPPMTTSVVMRVSDASTILKRNRPSLASKVSPTAATAKISGCGRQTRASSPGALSRSKLKVCPGRSSTFPSLNCATRSFGPCRSSSTPIGRACRASTRLIAANRRACSVWLPWLMFSLKTSAPEIYRLSIRFSDELEGPRVARIFVERFLFIDDNLQVTETLP</sequence>
<dbReference type="EMBL" id="FCOB02000003">
    <property type="protein sequence ID" value="SAK48350.1"/>
    <property type="molecule type" value="Genomic_DNA"/>
</dbReference>
<reference evidence="1" key="1">
    <citation type="submission" date="2016-01" db="EMBL/GenBank/DDBJ databases">
        <authorList>
            <person name="Peeters C."/>
        </authorList>
    </citation>
    <scope>NUCLEOTIDE SEQUENCE [LARGE SCALE GENOMIC DNA]</scope>
    <source>
        <strain evidence="1">LMG 29326</strain>
    </source>
</reference>
<keyword evidence="2" id="KW-1185">Reference proteome</keyword>
<evidence type="ECO:0000313" key="2">
    <source>
        <dbReference type="Proteomes" id="UP000054978"/>
    </source>
</evidence>
<protein>
    <submittedName>
        <fullName evidence="1">Uncharacterized protein</fullName>
    </submittedName>
</protein>
<dbReference type="AlphaFoldDB" id="A0A157ZS72"/>
<evidence type="ECO:0000313" key="1">
    <source>
        <dbReference type="EMBL" id="SAK48350.1"/>
    </source>
</evidence>
<dbReference type="Proteomes" id="UP000054978">
    <property type="component" value="Unassembled WGS sequence"/>
</dbReference>
<gene>
    <name evidence="1" type="ORF">AWB83_00989</name>
</gene>
<proteinExistence type="predicted"/>
<comment type="caution">
    <text evidence="1">The sequence shown here is derived from an EMBL/GenBank/DDBJ whole genome shotgun (WGS) entry which is preliminary data.</text>
</comment>